<protein>
    <submittedName>
        <fullName evidence="5">MarR family transcriptional regulator</fullName>
    </submittedName>
</protein>
<dbReference type="PATRIC" id="fig|1195763.3.peg.3073"/>
<gene>
    <name evidence="5" type="ORF">ABT56_14485</name>
</gene>
<dbReference type="InterPro" id="IPR000835">
    <property type="entry name" value="HTH_MarR-typ"/>
</dbReference>
<dbReference type="AlphaFoldDB" id="A0A0J1GYB3"/>
<feature type="domain" description="HTH marR-type" evidence="4">
    <location>
        <begin position="4"/>
        <end position="136"/>
    </location>
</feature>
<accession>A0A0J1GYB3</accession>
<keyword evidence="1" id="KW-0805">Transcription regulation</keyword>
<dbReference type="InterPro" id="IPR036388">
    <property type="entry name" value="WH-like_DNA-bd_sf"/>
</dbReference>
<dbReference type="RefSeq" id="WP_047879595.1">
    <property type="nucleotide sequence ID" value="NZ_LDOT01000021.1"/>
</dbReference>
<evidence type="ECO:0000256" key="2">
    <source>
        <dbReference type="ARBA" id="ARBA00023125"/>
    </source>
</evidence>
<evidence type="ECO:0000313" key="5">
    <source>
        <dbReference type="EMBL" id="KLV04660.1"/>
    </source>
</evidence>
<name>A0A0J1GYB3_9GAMM</name>
<evidence type="ECO:0000256" key="3">
    <source>
        <dbReference type="ARBA" id="ARBA00023163"/>
    </source>
</evidence>
<dbReference type="Gene3D" id="1.10.10.10">
    <property type="entry name" value="Winged helix-like DNA-binding domain superfamily/Winged helix DNA-binding domain"/>
    <property type="match status" value="1"/>
</dbReference>
<dbReference type="PROSITE" id="PS50995">
    <property type="entry name" value="HTH_MARR_2"/>
    <property type="match status" value="1"/>
</dbReference>
<evidence type="ECO:0000259" key="4">
    <source>
        <dbReference type="PROSITE" id="PS50995"/>
    </source>
</evidence>
<dbReference type="InterPro" id="IPR036390">
    <property type="entry name" value="WH_DNA-bd_sf"/>
</dbReference>
<dbReference type="Proteomes" id="UP000036097">
    <property type="component" value="Unassembled WGS sequence"/>
</dbReference>
<dbReference type="SMART" id="SM00347">
    <property type="entry name" value="HTH_MARR"/>
    <property type="match status" value="1"/>
</dbReference>
<dbReference type="OrthoDB" id="7502947at2"/>
<dbReference type="GO" id="GO:0003700">
    <property type="term" value="F:DNA-binding transcription factor activity"/>
    <property type="evidence" value="ECO:0007669"/>
    <property type="project" value="InterPro"/>
</dbReference>
<organism evidence="5 6">
    <name type="scientific">Photobacterium aquae</name>
    <dbReference type="NCBI Taxonomy" id="1195763"/>
    <lineage>
        <taxon>Bacteria</taxon>
        <taxon>Pseudomonadati</taxon>
        <taxon>Pseudomonadota</taxon>
        <taxon>Gammaproteobacteria</taxon>
        <taxon>Vibrionales</taxon>
        <taxon>Vibrionaceae</taxon>
        <taxon>Photobacterium</taxon>
    </lineage>
</organism>
<keyword evidence="3" id="KW-0804">Transcription</keyword>
<evidence type="ECO:0000256" key="1">
    <source>
        <dbReference type="ARBA" id="ARBA00023015"/>
    </source>
</evidence>
<dbReference type="PANTHER" id="PTHR42756">
    <property type="entry name" value="TRANSCRIPTIONAL REGULATOR, MARR"/>
    <property type="match status" value="1"/>
</dbReference>
<dbReference type="Pfam" id="PF12802">
    <property type="entry name" value="MarR_2"/>
    <property type="match status" value="1"/>
</dbReference>
<keyword evidence="2" id="KW-0238">DNA-binding</keyword>
<dbReference type="SUPFAM" id="SSF46785">
    <property type="entry name" value="Winged helix' DNA-binding domain"/>
    <property type="match status" value="1"/>
</dbReference>
<dbReference type="PRINTS" id="PR00598">
    <property type="entry name" value="HTHMARR"/>
</dbReference>
<keyword evidence="6" id="KW-1185">Reference proteome</keyword>
<sequence length="158" mass="17591">MDTHEEVLVAIRQIIRAIDLHSKKLNKELGLTGPQLIMLRAIRDSGEVTIKQLSATTNISQATATSVIDRLVARQLVERVRSTKDRRIVHAVLTEKGKQTVETAPLPLQATFIESFSSLNEWEQTQILATVQRVSMMMNAHGMAEPPLLDVDNGVNNK</sequence>
<dbReference type="EMBL" id="LDOT01000021">
    <property type="protein sequence ID" value="KLV04660.1"/>
    <property type="molecule type" value="Genomic_DNA"/>
</dbReference>
<dbReference type="GO" id="GO:0003677">
    <property type="term" value="F:DNA binding"/>
    <property type="evidence" value="ECO:0007669"/>
    <property type="project" value="UniProtKB-KW"/>
</dbReference>
<dbReference type="PANTHER" id="PTHR42756:SF1">
    <property type="entry name" value="TRANSCRIPTIONAL REPRESSOR OF EMRAB OPERON"/>
    <property type="match status" value="1"/>
</dbReference>
<dbReference type="STRING" id="1195763.ABT56_14485"/>
<reference evidence="5 6" key="1">
    <citation type="submission" date="2015-05" db="EMBL/GenBank/DDBJ databases">
        <title>Photobacterium galathea sp. nov.</title>
        <authorList>
            <person name="Machado H."/>
            <person name="Gram L."/>
        </authorList>
    </citation>
    <scope>NUCLEOTIDE SEQUENCE [LARGE SCALE GENOMIC DNA]</scope>
    <source>
        <strain evidence="5 6">CGMCC 1.12159</strain>
    </source>
</reference>
<proteinExistence type="predicted"/>
<evidence type="ECO:0000313" key="6">
    <source>
        <dbReference type="Proteomes" id="UP000036097"/>
    </source>
</evidence>
<comment type="caution">
    <text evidence="5">The sequence shown here is derived from an EMBL/GenBank/DDBJ whole genome shotgun (WGS) entry which is preliminary data.</text>
</comment>